<proteinExistence type="predicted"/>
<keyword evidence="3" id="KW-1185">Reference proteome</keyword>
<dbReference type="AlphaFoldDB" id="A0A4R6PRR3"/>
<gene>
    <name evidence="2" type="ORF">DFR75_101240</name>
</gene>
<evidence type="ECO:0000259" key="1">
    <source>
        <dbReference type="Pfam" id="PF25991"/>
    </source>
</evidence>
<feature type="domain" description="Potassium/proton antiporter subunit KhtT-like N-terminal" evidence="1">
    <location>
        <begin position="1"/>
        <end position="68"/>
    </location>
</feature>
<protein>
    <submittedName>
        <fullName evidence="2">TrkA domain protein</fullName>
    </submittedName>
</protein>
<dbReference type="RefSeq" id="WP_067492003.1">
    <property type="nucleotide sequence ID" value="NZ_JBHXPO010000001.1"/>
</dbReference>
<dbReference type="InterPro" id="IPR058776">
    <property type="entry name" value="KhtT-like_N"/>
</dbReference>
<reference evidence="2 3" key="1">
    <citation type="submission" date="2019-03" db="EMBL/GenBank/DDBJ databases">
        <title>Genomic Encyclopedia of Type Strains, Phase IV (KMG-IV): sequencing the most valuable type-strain genomes for metagenomic binning, comparative biology and taxonomic classification.</title>
        <authorList>
            <person name="Goeker M."/>
        </authorList>
    </citation>
    <scope>NUCLEOTIDE SEQUENCE [LARGE SCALE GENOMIC DNA]</scope>
    <source>
        <strain evidence="2 3">DSM 44496</strain>
    </source>
</reference>
<dbReference type="Pfam" id="PF25991">
    <property type="entry name" value="KhtT_N"/>
    <property type="match status" value="1"/>
</dbReference>
<dbReference type="Proteomes" id="UP000295087">
    <property type="component" value="Unassembled WGS sequence"/>
</dbReference>
<accession>A0A4R6PRR3</accession>
<evidence type="ECO:0000313" key="3">
    <source>
        <dbReference type="Proteomes" id="UP000295087"/>
    </source>
</evidence>
<name>A0A4R6PRR3_NOCIG</name>
<comment type="caution">
    <text evidence="2">The sequence shown here is derived from an EMBL/GenBank/DDBJ whole genome shotgun (WGS) entry which is preliminary data.</text>
</comment>
<sequence length="91" mass="9990">MDTDRTTIPGTGVLHHFRTGRGIDFALLTESSGGRRLLVYAPGSDEPSVDLALEPEEADHVAELMHTSPLADRLTRLEQRVDRLAGQRAEP</sequence>
<evidence type="ECO:0000313" key="2">
    <source>
        <dbReference type="EMBL" id="TDP41142.1"/>
    </source>
</evidence>
<dbReference type="EMBL" id="SNXK01000001">
    <property type="protein sequence ID" value="TDP41142.1"/>
    <property type="molecule type" value="Genomic_DNA"/>
</dbReference>
<organism evidence="2 3">
    <name type="scientific">Nocardia ignorata</name>
    <dbReference type="NCBI Taxonomy" id="145285"/>
    <lineage>
        <taxon>Bacteria</taxon>
        <taxon>Bacillati</taxon>
        <taxon>Actinomycetota</taxon>
        <taxon>Actinomycetes</taxon>
        <taxon>Mycobacteriales</taxon>
        <taxon>Nocardiaceae</taxon>
        <taxon>Nocardia</taxon>
    </lineage>
</organism>